<dbReference type="PIRSF" id="PIRSF000388">
    <property type="entry name" value="Pantoate_hydroxy_MeTrfase"/>
    <property type="match status" value="1"/>
</dbReference>
<dbReference type="InterPro" id="IPR040442">
    <property type="entry name" value="Pyrv_kinase-like_dom_sf"/>
</dbReference>
<sequence length="262" mass="27473">MSKKLQDWKRDKAAGRKRALVTAYDYPFAHFAARAGLDGILVGDSLGMVVAGEADTLGVSLEQVCYHTRMAARGAGSCLLIADLPFGSYEGSPGQAWSSAAALLRAGTDMVKLEGGREMAETVAFLAQRGVAVCGHIGLTPQRVRQWGGFRRQGTDAEGAQHLREDAAALAAAGARLLVIEAVPAELGAEITRNLAIPTIGIGAGPDTDAQVLVLHDVLGLAPGGSPTFAHQYLGGAGLVESALTRYAEEVRSGRFPPRQER</sequence>
<dbReference type="GO" id="GO:0000287">
    <property type="term" value="F:magnesium ion binding"/>
    <property type="evidence" value="ECO:0007669"/>
    <property type="project" value="TreeGrafter"/>
</dbReference>
<keyword evidence="7 10" id="KW-0479">Metal-binding</keyword>
<dbReference type="Gene3D" id="3.20.20.60">
    <property type="entry name" value="Phosphoenolpyruvate-binding domains"/>
    <property type="match status" value="1"/>
</dbReference>
<comment type="function">
    <text evidence="6 7">Catalyzes the reversible reaction in which hydroxymethyl group from 5,10-methylenetetrahydrofolate is transferred onto alpha-ketoisovalerate to form ketopantoate.</text>
</comment>
<accession>A0A3M8RGV8</accession>
<dbReference type="AlphaFoldDB" id="A0A3M8RGV8"/>
<dbReference type="SUPFAM" id="SSF51621">
    <property type="entry name" value="Phosphoenolpyruvate/pyruvate domain"/>
    <property type="match status" value="1"/>
</dbReference>
<dbReference type="GO" id="GO:0032259">
    <property type="term" value="P:methylation"/>
    <property type="evidence" value="ECO:0007669"/>
    <property type="project" value="UniProtKB-KW"/>
</dbReference>
<dbReference type="PANTHER" id="PTHR20881">
    <property type="entry name" value="3-METHYL-2-OXOBUTANOATE HYDROXYMETHYLTRANSFERASE"/>
    <property type="match status" value="1"/>
</dbReference>
<comment type="subunit">
    <text evidence="3 7">Homodecamer; pentamer of dimers.</text>
</comment>
<evidence type="ECO:0000256" key="9">
    <source>
        <dbReference type="PIRSR" id="PIRSR000388-2"/>
    </source>
</evidence>
<comment type="pathway">
    <text evidence="1 7">Cofactor biosynthesis; (R)-pantothenate biosynthesis; (R)-pantoate from 3-methyl-2-oxobutanoate: step 1/2.</text>
</comment>
<comment type="subcellular location">
    <subcellularLocation>
        <location evidence="7">Cytoplasm</location>
    </subcellularLocation>
</comment>
<keyword evidence="11" id="KW-0489">Methyltransferase</keyword>
<dbReference type="CDD" id="cd06557">
    <property type="entry name" value="KPHMT-like"/>
    <property type="match status" value="1"/>
</dbReference>
<protein>
    <recommendedName>
        <fullName evidence="7">3-methyl-2-oxobutanoate hydroxymethyltransferase</fullName>
        <ecNumber evidence="7">2.1.2.11</ecNumber>
    </recommendedName>
    <alternativeName>
        <fullName evidence="7">Ketopantoate hydroxymethyltransferase</fullName>
        <shortName evidence="7">KPHMT</shortName>
    </alternativeName>
</protein>
<evidence type="ECO:0000256" key="7">
    <source>
        <dbReference type="HAMAP-Rule" id="MF_00156"/>
    </source>
</evidence>
<feature type="binding site" evidence="7 9">
    <location>
        <position position="112"/>
    </location>
    <ligand>
        <name>3-methyl-2-oxobutanoate</name>
        <dbReference type="ChEBI" id="CHEBI:11851"/>
    </ligand>
</feature>
<reference evidence="11" key="1">
    <citation type="submission" date="2018-10" db="EMBL/GenBank/DDBJ databases">
        <title>Acidithiobacillus sulfuriphilus sp. nov.: an extremely acidophilic sulfur-oxidizing chemolithotroph isolated from a neutral pH environment.</title>
        <authorList>
            <person name="Falagan C."/>
            <person name="Moya-Beltran A."/>
            <person name="Quatrini R."/>
            <person name="Johnson D.B."/>
        </authorList>
    </citation>
    <scope>NUCLEOTIDE SEQUENCE [LARGE SCALE GENOMIC DNA]</scope>
    <source>
        <strain evidence="11">CJ-2</strain>
    </source>
</reference>
<dbReference type="Pfam" id="PF02548">
    <property type="entry name" value="Pantoate_transf"/>
    <property type="match status" value="1"/>
</dbReference>
<dbReference type="GO" id="GO:0008168">
    <property type="term" value="F:methyltransferase activity"/>
    <property type="evidence" value="ECO:0007669"/>
    <property type="project" value="UniProtKB-KW"/>
</dbReference>
<comment type="caution">
    <text evidence="11">The sequence shown here is derived from an EMBL/GenBank/DDBJ whole genome shotgun (WGS) entry which is preliminary data.</text>
</comment>
<gene>
    <name evidence="7 11" type="primary">panB</name>
    <name evidence="11" type="ORF">EC580_04060</name>
</gene>
<dbReference type="RefSeq" id="WP_123102432.1">
    <property type="nucleotide sequence ID" value="NZ_CP127527.1"/>
</dbReference>
<keyword evidence="5 7" id="KW-0808">Transferase</keyword>
<dbReference type="GO" id="GO:0005737">
    <property type="term" value="C:cytoplasm"/>
    <property type="evidence" value="ECO:0007669"/>
    <property type="project" value="UniProtKB-SubCell"/>
</dbReference>
<evidence type="ECO:0000256" key="10">
    <source>
        <dbReference type="PIRSR" id="PIRSR000388-3"/>
    </source>
</evidence>
<dbReference type="FunFam" id="3.20.20.60:FF:000003">
    <property type="entry name" value="3-methyl-2-oxobutanoate hydroxymethyltransferase"/>
    <property type="match status" value="1"/>
</dbReference>
<feature type="binding site" evidence="7 10">
    <location>
        <position position="44"/>
    </location>
    <ligand>
        <name>Mg(2+)</name>
        <dbReference type="ChEBI" id="CHEBI:18420"/>
    </ligand>
</feature>
<name>A0A3M8RGV8_9PROT</name>
<dbReference type="InterPro" id="IPR015813">
    <property type="entry name" value="Pyrv/PenolPyrv_kinase-like_dom"/>
</dbReference>
<keyword evidence="4 7" id="KW-0566">Pantothenate biosynthesis</keyword>
<dbReference type="OrthoDB" id="5291504at2"/>
<keyword evidence="7" id="KW-0963">Cytoplasm</keyword>
<evidence type="ECO:0000256" key="4">
    <source>
        <dbReference type="ARBA" id="ARBA00022655"/>
    </source>
</evidence>
<evidence type="ECO:0000256" key="5">
    <source>
        <dbReference type="ARBA" id="ARBA00022679"/>
    </source>
</evidence>
<comment type="similarity">
    <text evidence="2 7">Belongs to the PanB family.</text>
</comment>
<feature type="binding site" evidence="7 9">
    <location>
        <begin position="44"/>
        <end position="45"/>
    </location>
    <ligand>
        <name>3-methyl-2-oxobutanoate</name>
        <dbReference type="ChEBI" id="CHEBI:11851"/>
    </ligand>
</feature>
<organism evidence="11">
    <name type="scientific">Acidithiobacillus sulfuriphilus</name>
    <dbReference type="NCBI Taxonomy" id="1867749"/>
    <lineage>
        <taxon>Bacteria</taxon>
        <taxon>Pseudomonadati</taxon>
        <taxon>Pseudomonadota</taxon>
        <taxon>Acidithiobacillia</taxon>
        <taxon>Acidithiobacillales</taxon>
        <taxon>Acidithiobacillaceae</taxon>
        <taxon>Acidithiobacillus</taxon>
    </lineage>
</organism>
<evidence type="ECO:0000256" key="8">
    <source>
        <dbReference type="PIRSR" id="PIRSR000388-1"/>
    </source>
</evidence>
<comment type="catalytic activity">
    <reaction evidence="7">
        <text>(6R)-5,10-methylene-5,6,7,8-tetrahydrofolate + 3-methyl-2-oxobutanoate + H2O = 2-dehydropantoate + (6S)-5,6,7,8-tetrahydrofolate</text>
        <dbReference type="Rhea" id="RHEA:11824"/>
        <dbReference type="ChEBI" id="CHEBI:11561"/>
        <dbReference type="ChEBI" id="CHEBI:11851"/>
        <dbReference type="ChEBI" id="CHEBI:15377"/>
        <dbReference type="ChEBI" id="CHEBI:15636"/>
        <dbReference type="ChEBI" id="CHEBI:57453"/>
        <dbReference type="EC" id="2.1.2.11"/>
    </reaction>
</comment>
<feature type="binding site" evidence="7 9">
    <location>
        <position position="83"/>
    </location>
    <ligand>
        <name>3-methyl-2-oxobutanoate</name>
        <dbReference type="ChEBI" id="CHEBI:11851"/>
    </ligand>
</feature>
<dbReference type="EMBL" id="RIZI01000133">
    <property type="protein sequence ID" value="RNF67635.1"/>
    <property type="molecule type" value="Genomic_DNA"/>
</dbReference>
<dbReference type="GO" id="GO:0003864">
    <property type="term" value="F:3-methyl-2-oxobutanoate hydroxymethyltransferase activity"/>
    <property type="evidence" value="ECO:0007669"/>
    <property type="project" value="UniProtKB-UniRule"/>
</dbReference>
<dbReference type="GO" id="GO:0015940">
    <property type="term" value="P:pantothenate biosynthetic process"/>
    <property type="evidence" value="ECO:0007669"/>
    <property type="project" value="UniProtKB-UniRule"/>
</dbReference>
<evidence type="ECO:0000256" key="1">
    <source>
        <dbReference type="ARBA" id="ARBA00005033"/>
    </source>
</evidence>
<keyword evidence="7 10" id="KW-0460">Magnesium</keyword>
<dbReference type="InterPro" id="IPR003700">
    <property type="entry name" value="Pantoate_hydroxy_MeTrfase"/>
</dbReference>
<dbReference type="NCBIfam" id="TIGR00222">
    <property type="entry name" value="panB"/>
    <property type="match status" value="1"/>
</dbReference>
<evidence type="ECO:0000256" key="3">
    <source>
        <dbReference type="ARBA" id="ARBA00011424"/>
    </source>
</evidence>
<dbReference type="EC" id="2.1.2.11" evidence="7"/>
<dbReference type="NCBIfam" id="NF001452">
    <property type="entry name" value="PRK00311.1"/>
    <property type="match status" value="1"/>
</dbReference>
<evidence type="ECO:0000256" key="6">
    <source>
        <dbReference type="ARBA" id="ARBA00056497"/>
    </source>
</evidence>
<dbReference type="PANTHER" id="PTHR20881:SF0">
    <property type="entry name" value="3-METHYL-2-OXOBUTANOATE HYDROXYMETHYLTRANSFERASE"/>
    <property type="match status" value="1"/>
</dbReference>
<evidence type="ECO:0000313" key="11">
    <source>
        <dbReference type="EMBL" id="RNF67635.1"/>
    </source>
</evidence>
<feature type="binding site" evidence="7 10">
    <location>
        <position position="83"/>
    </location>
    <ligand>
        <name>Mg(2+)</name>
        <dbReference type="ChEBI" id="CHEBI:18420"/>
    </ligand>
</feature>
<dbReference type="HAMAP" id="MF_00156">
    <property type="entry name" value="PanB"/>
    <property type="match status" value="1"/>
</dbReference>
<proteinExistence type="inferred from homology"/>
<feature type="binding site" evidence="7 10">
    <location>
        <position position="114"/>
    </location>
    <ligand>
        <name>Mg(2+)</name>
        <dbReference type="ChEBI" id="CHEBI:18420"/>
    </ligand>
</feature>
<comment type="cofactor">
    <cofactor evidence="7 10">
        <name>Mg(2+)</name>
        <dbReference type="ChEBI" id="CHEBI:18420"/>
    </cofactor>
    <text evidence="7 10">Binds 1 Mg(2+) ion per subunit.</text>
</comment>
<dbReference type="UniPathway" id="UPA00028">
    <property type="reaction ID" value="UER00003"/>
</dbReference>
<feature type="active site" description="Proton acceptor" evidence="7 8">
    <location>
        <position position="181"/>
    </location>
</feature>
<evidence type="ECO:0000256" key="2">
    <source>
        <dbReference type="ARBA" id="ARBA00008676"/>
    </source>
</evidence>